<keyword evidence="2" id="KW-1185">Reference proteome</keyword>
<organism evidence="1 2">
    <name type="scientific">Eretmocerus hayati</name>
    <dbReference type="NCBI Taxonomy" id="131215"/>
    <lineage>
        <taxon>Eukaryota</taxon>
        <taxon>Metazoa</taxon>
        <taxon>Ecdysozoa</taxon>
        <taxon>Arthropoda</taxon>
        <taxon>Hexapoda</taxon>
        <taxon>Insecta</taxon>
        <taxon>Pterygota</taxon>
        <taxon>Neoptera</taxon>
        <taxon>Endopterygota</taxon>
        <taxon>Hymenoptera</taxon>
        <taxon>Apocrita</taxon>
        <taxon>Proctotrupomorpha</taxon>
        <taxon>Chalcidoidea</taxon>
        <taxon>Aphelinidae</taxon>
        <taxon>Aphelininae</taxon>
        <taxon>Eretmocerus</taxon>
    </lineage>
</organism>
<dbReference type="Proteomes" id="UP001239111">
    <property type="component" value="Chromosome 4"/>
</dbReference>
<sequence length="158" mass="18481">MEQRLSSWRSLIYLIYANSDSIKYHDDKTLKLLITLTSIIKYNQTGQLLEQIVQKMRKAEKNSMKKHEKVVFYSAHDATLLALLENLRIHETNIMPSYSSGIIFELHELQGRHFVKGYYYEGVTRDFTIQKLPNCDNFCNLDDFEKLVNDLVGMDAII</sequence>
<dbReference type="EMBL" id="CM056744">
    <property type="protein sequence ID" value="KAJ8664600.1"/>
    <property type="molecule type" value="Genomic_DNA"/>
</dbReference>
<comment type="caution">
    <text evidence="1">The sequence shown here is derived from an EMBL/GenBank/DDBJ whole genome shotgun (WGS) entry which is preliminary data.</text>
</comment>
<evidence type="ECO:0000313" key="2">
    <source>
        <dbReference type="Proteomes" id="UP001239111"/>
    </source>
</evidence>
<name>A0ACC2N0G2_9HYME</name>
<evidence type="ECO:0000313" key="1">
    <source>
        <dbReference type="EMBL" id="KAJ8664600.1"/>
    </source>
</evidence>
<accession>A0ACC2N0G2</accession>
<gene>
    <name evidence="1" type="ORF">QAD02_006262</name>
</gene>
<reference evidence="1" key="1">
    <citation type="submission" date="2023-04" db="EMBL/GenBank/DDBJ databases">
        <title>A chromosome-level genome assembly of the parasitoid wasp Eretmocerus hayati.</title>
        <authorList>
            <person name="Zhong Y."/>
            <person name="Liu S."/>
            <person name="Liu Y."/>
        </authorList>
    </citation>
    <scope>NUCLEOTIDE SEQUENCE</scope>
    <source>
        <strain evidence="1">ZJU_SS_LIU_2023</strain>
    </source>
</reference>
<proteinExistence type="predicted"/>
<protein>
    <submittedName>
        <fullName evidence="1">Uncharacterized protein</fullName>
    </submittedName>
</protein>